<organism evidence="2 3">
    <name type="scientific">Ichthyophthirius multifiliis</name>
    <name type="common">White spot disease agent</name>
    <name type="synonym">Ich</name>
    <dbReference type="NCBI Taxonomy" id="5932"/>
    <lineage>
        <taxon>Eukaryota</taxon>
        <taxon>Sar</taxon>
        <taxon>Alveolata</taxon>
        <taxon>Ciliophora</taxon>
        <taxon>Intramacronucleata</taxon>
        <taxon>Oligohymenophorea</taxon>
        <taxon>Hymenostomatida</taxon>
        <taxon>Ophryoglenina</taxon>
        <taxon>Ichthyophthirius</taxon>
    </lineage>
</organism>
<feature type="transmembrane region" description="Helical" evidence="1">
    <location>
        <begin position="116"/>
        <end position="136"/>
    </location>
</feature>
<feature type="transmembrane region" description="Helical" evidence="1">
    <location>
        <begin position="20"/>
        <end position="42"/>
    </location>
</feature>
<gene>
    <name evidence="2" type="ORF">IMG5_121430</name>
</gene>
<evidence type="ECO:0000256" key="1">
    <source>
        <dbReference type="SAM" id="Phobius"/>
    </source>
</evidence>
<dbReference type="GeneID" id="14907027"/>
<protein>
    <recommendedName>
        <fullName evidence="4">Transmembrane protein</fullName>
    </recommendedName>
</protein>
<evidence type="ECO:0000313" key="3">
    <source>
        <dbReference type="Proteomes" id="UP000008983"/>
    </source>
</evidence>
<dbReference type="Proteomes" id="UP000008983">
    <property type="component" value="Unassembled WGS sequence"/>
</dbReference>
<dbReference type="InParanoid" id="G0QV56"/>
<accession>G0QV56</accession>
<reference evidence="2 3" key="1">
    <citation type="submission" date="2011-07" db="EMBL/GenBank/DDBJ databases">
        <authorList>
            <person name="Coyne R."/>
            <person name="Brami D."/>
            <person name="Johnson J."/>
            <person name="Hostetler J."/>
            <person name="Hannick L."/>
            <person name="Clark T."/>
            <person name="Cassidy-Hanley D."/>
            <person name="Inman J."/>
        </authorList>
    </citation>
    <scope>NUCLEOTIDE SEQUENCE [LARGE SCALE GENOMIC DNA]</scope>
    <source>
        <strain evidence="2 3">G5</strain>
    </source>
</reference>
<keyword evidence="1" id="KW-1133">Transmembrane helix</keyword>
<dbReference type="RefSeq" id="XP_004032484.1">
    <property type="nucleotide sequence ID" value="XM_004032436.1"/>
</dbReference>
<proteinExistence type="predicted"/>
<name>G0QV56_ICHMU</name>
<dbReference type="AlphaFoldDB" id="G0QV56"/>
<dbReference type="EMBL" id="GL983932">
    <property type="protein sequence ID" value="EGR30897.1"/>
    <property type="molecule type" value="Genomic_DNA"/>
</dbReference>
<keyword evidence="1" id="KW-0472">Membrane</keyword>
<evidence type="ECO:0000313" key="2">
    <source>
        <dbReference type="EMBL" id="EGR30897.1"/>
    </source>
</evidence>
<keyword evidence="3" id="KW-1185">Reference proteome</keyword>
<keyword evidence="1" id="KW-0812">Transmembrane</keyword>
<evidence type="ECO:0008006" key="4">
    <source>
        <dbReference type="Google" id="ProtNLM"/>
    </source>
</evidence>
<sequence>MQKFVFNVENYLSLFLEEDIIVEYVGKYSVLNVEIIIFLHLLKKTIKSQKIQDYVNNVLINVRIIQNRKIFTRNQTKNSMKTPKTKQKKKKLTSYYSQIQIIKICLIKIQGNQQILYFRMINIFLIIEIPFSQLLINV</sequence>